<dbReference type="PANTHER" id="PTHR35841:SF1">
    <property type="entry name" value="PHOSPHONATES-BINDING PERIPLASMIC PROTEIN"/>
    <property type="match status" value="1"/>
</dbReference>
<comment type="caution">
    <text evidence="1">The sequence shown here is derived from an EMBL/GenBank/DDBJ whole genome shotgun (WGS) entry which is preliminary data.</text>
</comment>
<dbReference type="Proteomes" id="UP000294887">
    <property type="component" value="Unassembled WGS sequence"/>
</dbReference>
<dbReference type="PANTHER" id="PTHR35841">
    <property type="entry name" value="PHOSPHONATES-BINDING PERIPLASMIC PROTEIN"/>
    <property type="match status" value="1"/>
</dbReference>
<dbReference type="Gene3D" id="3.40.190.10">
    <property type="entry name" value="Periplasmic binding protein-like II"/>
    <property type="match status" value="2"/>
</dbReference>
<dbReference type="SUPFAM" id="SSF53850">
    <property type="entry name" value="Periplasmic binding protein-like II"/>
    <property type="match status" value="1"/>
</dbReference>
<name>A0A4R1EYL3_9GAMM</name>
<sequence length="287" mass="32300">MIKKLLFITILFAQLSVPVYAETVKLNFGVYGSERRNWVDDQNAPILKNLEKNLGEQLNQKVEINVVFFPAYKDAVDALVNKKIDFSRLGGASYVEVKRRSPNVSILAAESNKGQPYYDGVIGVLKDSPIKKLEDLKGKSFAFGNKSSTIGRYLSQKFLFENGISADDLAGYNYLGRHDNVAIAIIREVYDAGAFKEDILRNKNFSKRIRALARFKAPTQSWVAREGLDPVYLKGLKKGLLNTPKEVFIIKNRDGFIESKDSNFKSLRASIENNAFFFLNNVAPAKQ</sequence>
<organism evidence="1 2">
    <name type="scientific">Cocleimonas flava</name>
    <dbReference type="NCBI Taxonomy" id="634765"/>
    <lineage>
        <taxon>Bacteria</taxon>
        <taxon>Pseudomonadati</taxon>
        <taxon>Pseudomonadota</taxon>
        <taxon>Gammaproteobacteria</taxon>
        <taxon>Thiotrichales</taxon>
        <taxon>Thiotrichaceae</taxon>
        <taxon>Cocleimonas</taxon>
    </lineage>
</organism>
<accession>A0A4R1EYL3</accession>
<dbReference type="OrthoDB" id="225238at2"/>
<protein>
    <submittedName>
        <fullName evidence="1">Phosphonate transport system substrate-binding protein</fullName>
    </submittedName>
</protein>
<dbReference type="RefSeq" id="WP_131906867.1">
    <property type="nucleotide sequence ID" value="NZ_BAAAFU010000001.1"/>
</dbReference>
<evidence type="ECO:0000313" key="2">
    <source>
        <dbReference type="Proteomes" id="UP000294887"/>
    </source>
</evidence>
<keyword evidence="2" id="KW-1185">Reference proteome</keyword>
<gene>
    <name evidence="1" type="ORF">EV695_3128</name>
</gene>
<dbReference type="EMBL" id="SMFQ01000004">
    <property type="protein sequence ID" value="TCJ85162.1"/>
    <property type="molecule type" value="Genomic_DNA"/>
</dbReference>
<evidence type="ECO:0000313" key="1">
    <source>
        <dbReference type="EMBL" id="TCJ85162.1"/>
    </source>
</evidence>
<dbReference type="Pfam" id="PF12974">
    <property type="entry name" value="Phosphonate-bd"/>
    <property type="match status" value="1"/>
</dbReference>
<dbReference type="AlphaFoldDB" id="A0A4R1EYL3"/>
<proteinExistence type="predicted"/>
<reference evidence="1 2" key="1">
    <citation type="submission" date="2019-03" db="EMBL/GenBank/DDBJ databases">
        <title>Genomic Encyclopedia of Type Strains, Phase IV (KMG-IV): sequencing the most valuable type-strain genomes for metagenomic binning, comparative biology and taxonomic classification.</title>
        <authorList>
            <person name="Goeker M."/>
        </authorList>
    </citation>
    <scope>NUCLEOTIDE SEQUENCE [LARGE SCALE GENOMIC DNA]</scope>
    <source>
        <strain evidence="1 2">DSM 24830</strain>
    </source>
</reference>